<dbReference type="InterPro" id="IPR011944">
    <property type="entry name" value="Steroid_delta5-4_isomerase"/>
</dbReference>
<dbReference type="InterPro" id="IPR032710">
    <property type="entry name" value="NTF2-like_dom_sf"/>
</dbReference>
<evidence type="ECO:0000313" key="3">
    <source>
        <dbReference type="Proteomes" id="UP000297475"/>
    </source>
</evidence>
<dbReference type="Proteomes" id="UP000297475">
    <property type="component" value="Unassembled WGS sequence"/>
</dbReference>
<evidence type="ECO:0000259" key="1">
    <source>
        <dbReference type="Pfam" id="PF08332"/>
    </source>
</evidence>
<dbReference type="NCBIfam" id="TIGR02246">
    <property type="entry name" value="SgcJ/EcaC family oxidoreductase"/>
    <property type="match status" value="1"/>
</dbReference>
<dbReference type="GO" id="GO:0005516">
    <property type="term" value="F:calmodulin binding"/>
    <property type="evidence" value="ECO:0007669"/>
    <property type="project" value="InterPro"/>
</dbReference>
<organism evidence="2 3">
    <name type="scientific">Natronospirillum operosum</name>
    <dbReference type="NCBI Taxonomy" id="2759953"/>
    <lineage>
        <taxon>Bacteria</taxon>
        <taxon>Pseudomonadati</taxon>
        <taxon>Pseudomonadota</taxon>
        <taxon>Gammaproteobacteria</taxon>
        <taxon>Oceanospirillales</taxon>
        <taxon>Natronospirillaceae</taxon>
        <taxon>Natronospirillum</taxon>
    </lineage>
</organism>
<dbReference type="Gene3D" id="3.10.450.50">
    <property type="match status" value="1"/>
</dbReference>
<dbReference type="Pfam" id="PF08332">
    <property type="entry name" value="CaMKII_AD"/>
    <property type="match status" value="1"/>
</dbReference>
<reference evidence="2 3" key="1">
    <citation type="submission" date="2019-04" db="EMBL/GenBank/DDBJ databases">
        <title>Natronospirillum operosus gen. nov., sp. nov., a haloalkaliphilic satellite isolated from decaying biomass of laboratory culture of cyanobacterium Geitlerinema sp. and proposal of Natronospirillaceae fam. nov. and Saccharospirillaceae fam. nov.</title>
        <authorList>
            <person name="Kevbrin V."/>
            <person name="Boltyanskaya Y."/>
            <person name="Koziaeva V."/>
            <person name="Grouzdev D.S."/>
            <person name="Park M."/>
            <person name="Cho J."/>
        </authorList>
    </citation>
    <scope>NUCLEOTIDE SEQUENCE [LARGE SCALE GENOMIC DNA]</scope>
    <source>
        <strain evidence="2 3">G-116</strain>
    </source>
</reference>
<accession>A0A4Z0W8A0</accession>
<dbReference type="GO" id="GO:0004683">
    <property type="term" value="F:calcium/calmodulin-dependent protein kinase activity"/>
    <property type="evidence" value="ECO:0007669"/>
    <property type="project" value="InterPro"/>
</dbReference>
<dbReference type="AlphaFoldDB" id="A0A4Z0W8A0"/>
<evidence type="ECO:0000313" key="2">
    <source>
        <dbReference type="EMBL" id="TGG92967.1"/>
    </source>
</evidence>
<dbReference type="CDD" id="cd00531">
    <property type="entry name" value="NTF2_like"/>
    <property type="match status" value="1"/>
</dbReference>
<comment type="caution">
    <text evidence="2">The sequence shown here is derived from an EMBL/GenBank/DDBJ whole genome shotgun (WGS) entry which is preliminary data.</text>
</comment>
<keyword evidence="3" id="KW-1185">Reference proteome</keyword>
<proteinExistence type="predicted"/>
<dbReference type="InterPro" id="IPR013543">
    <property type="entry name" value="Ca/CaM-dep_prot_kinase-assoc"/>
</dbReference>
<dbReference type="EMBL" id="SRMF01000004">
    <property type="protein sequence ID" value="TGG92967.1"/>
    <property type="molecule type" value="Genomic_DNA"/>
</dbReference>
<feature type="domain" description="Calcium/calmodulin-dependent protein kinase II association-domain" evidence="1">
    <location>
        <begin position="3"/>
        <end position="116"/>
    </location>
</feature>
<dbReference type="SUPFAM" id="SSF54427">
    <property type="entry name" value="NTF2-like"/>
    <property type="match status" value="1"/>
</dbReference>
<dbReference type="OrthoDB" id="953853at2"/>
<gene>
    <name evidence="2" type="ORF">E4656_11615</name>
</gene>
<protein>
    <submittedName>
        <fullName evidence="2">SgcJ/EcaC family oxidoreductase</fullName>
    </submittedName>
</protein>
<sequence length="118" mass="13498">MRNLFNDWNQALASGDPEQVAALYADDAVLLPTVSNRVRTDRAGIRDYFIDFLQLQPQGEIQESHVRVHGDLALHSGVYLFTMGADNSQVWARFTFVYRSRQDQWEIIEQHSSAMPEG</sequence>
<name>A0A4Z0W8A0_9GAMM</name>